<keyword evidence="4" id="KW-0029">Amino-acid transport</keyword>
<dbReference type="InterPro" id="IPR051010">
    <property type="entry name" value="BCAA_transport"/>
</dbReference>
<dbReference type="InterPro" id="IPR028081">
    <property type="entry name" value="Leu-bd"/>
</dbReference>
<dbReference type="SUPFAM" id="SSF53822">
    <property type="entry name" value="Periplasmic binding protein-like I"/>
    <property type="match status" value="1"/>
</dbReference>
<accession>A0ABW3INL9</accession>
<dbReference type="InterPro" id="IPR000709">
    <property type="entry name" value="Leu_Ile_Val-bd"/>
</dbReference>
<evidence type="ECO:0000313" key="7">
    <source>
        <dbReference type="EMBL" id="MFD0979569.1"/>
    </source>
</evidence>
<evidence type="ECO:0000256" key="5">
    <source>
        <dbReference type="SAM" id="SignalP"/>
    </source>
</evidence>
<dbReference type="PROSITE" id="PS51318">
    <property type="entry name" value="TAT"/>
    <property type="match status" value="1"/>
</dbReference>
<dbReference type="PANTHER" id="PTHR30483:SF6">
    <property type="entry name" value="PERIPLASMIC BINDING PROTEIN OF ABC TRANSPORTER FOR NATURAL AMINO ACIDS"/>
    <property type="match status" value="1"/>
</dbReference>
<evidence type="ECO:0000256" key="1">
    <source>
        <dbReference type="ARBA" id="ARBA00010062"/>
    </source>
</evidence>
<comment type="caution">
    <text evidence="7">The sequence shown here is derived from an EMBL/GenBank/DDBJ whole genome shotgun (WGS) entry which is preliminary data.</text>
</comment>
<dbReference type="Gene3D" id="3.40.50.2300">
    <property type="match status" value="2"/>
</dbReference>
<keyword evidence="3 5" id="KW-0732">Signal</keyword>
<comment type="similarity">
    <text evidence="1">Belongs to the leucine-binding protein family.</text>
</comment>
<feature type="chain" id="PRO_5045497315" evidence="5">
    <location>
        <begin position="30"/>
        <end position="390"/>
    </location>
</feature>
<keyword evidence="2" id="KW-0813">Transport</keyword>
<dbReference type="InterPro" id="IPR006311">
    <property type="entry name" value="TAT_signal"/>
</dbReference>
<sequence>MPICLPLTRRLLLAGAAALTLGSALPAAAQDDPIKIGLVAALSGQSAKSGEAITRGITLALDKINSEGGVLGRPLELVSRDDESNPGKGLIAARELVQREGVAAMIGGLDTPVSLAIVPFANDAKVPFVGPWAAGTPITKNGAEENYVFRVSAVDEFVDEAITEYLVTKYGSKKPGMILINNPWGESNEKGLMIALEKRGMEHAGIEKFESNDVDVVPQLTRLKENGADGLFLVANVAPSAQVVKSLDRMGWDVPVASHWGPSGGRFTELAGPSGEKVHFIQTFLFTDPAHPLFMKLQERFPEIESLADVTPATGIANAYDATLLLAAAIEKAGSTEGPAIRQAMYEISGVEGVIKTYDMPFTPEDQDALGPQDYIFANFVEGEIVPLAD</sequence>
<dbReference type="CDD" id="cd19979">
    <property type="entry name" value="PBP1_ABC_ligand_binding-like"/>
    <property type="match status" value="1"/>
</dbReference>
<feature type="signal peptide" evidence="5">
    <location>
        <begin position="1"/>
        <end position="29"/>
    </location>
</feature>
<dbReference type="Proteomes" id="UP001597108">
    <property type="component" value="Unassembled WGS sequence"/>
</dbReference>
<gene>
    <name evidence="7" type="ORF">ACFQ2S_07855</name>
</gene>
<evidence type="ECO:0000256" key="2">
    <source>
        <dbReference type="ARBA" id="ARBA00022448"/>
    </source>
</evidence>
<dbReference type="PANTHER" id="PTHR30483">
    <property type="entry name" value="LEUCINE-SPECIFIC-BINDING PROTEIN"/>
    <property type="match status" value="1"/>
</dbReference>
<keyword evidence="8" id="KW-1185">Reference proteome</keyword>
<name>A0ABW3INL9_9RHOB</name>
<evidence type="ECO:0000259" key="6">
    <source>
        <dbReference type="Pfam" id="PF13458"/>
    </source>
</evidence>
<dbReference type="PRINTS" id="PR00337">
    <property type="entry name" value="LEUILEVALBP"/>
</dbReference>
<dbReference type="Pfam" id="PF13458">
    <property type="entry name" value="Peripla_BP_6"/>
    <property type="match status" value="1"/>
</dbReference>
<proteinExistence type="inferred from homology"/>
<dbReference type="InterPro" id="IPR028082">
    <property type="entry name" value="Peripla_BP_I"/>
</dbReference>
<reference evidence="8" key="1">
    <citation type="journal article" date="2019" name="Int. J. Syst. Evol. Microbiol.">
        <title>The Global Catalogue of Microorganisms (GCM) 10K type strain sequencing project: providing services to taxonomists for standard genome sequencing and annotation.</title>
        <authorList>
            <consortium name="The Broad Institute Genomics Platform"/>
            <consortium name="The Broad Institute Genome Sequencing Center for Infectious Disease"/>
            <person name="Wu L."/>
            <person name="Ma J."/>
        </authorList>
    </citation>
    <scope>NUCLEOTIDE SEQUENCE [LARGE SCALE GENOMIC DNA]</scope>
    <source>
        <strain evidence="8">CCUG 60524</strain>
    </source>
</reference>
<feature type="domain" description="Leucine-binding protein" evidence="6">
    <location>
        <begin position="33"/>
        <end position="360"/>
    </location>
</feature>
<protein>
    <submittedName>
        <fullName evidence="7">ABC transporter substrate-binding protein</fullName>
    </submittedName>
</protein>
<evidence type="ECO:0000256" key="4">
    <source>
        <dbReference type="ARBA" id="ARBA00022970"/>
    </source>
</evidence>
<organism evidence="7 8">
    <name type="scientific">Tropicimonas aquimaris</name>
    <dbReference type="NCBI Taxonomy" id="914152"/>
    <lineage>
        <taxon>Bacteria</taxon>
        <taxon>Pseudomonadati</taxon>
        <taxon>Pseudomonadota</taxon>
        <taxon>Alphaproteobacteria</taxon>
        <taxon>Rhodobacterales</taxon>
        <taxon>Roseobacteraceae</taxon>
        <taxon>Tropicimonas</taxon>
    </lineage>
</organism>
<evidence type="ECO:0000313" key="8">
    <source>
        <dbReference type="Proteomes" id="UP001597108"/>
    </source>
</evidence>
<dbReference type="EMBL" id="JBHTJT010000008">
    <property type="protein sequence ID" value="MFD0979569.1"/>
    <property type="molecule type" value="Genomic_DNA"/>
</dbReference>
<dbReference type="RefSeq" id="WP_386073900.1">
    <property type="nucleotide sequence ID" value="NZ_JBHTJT010000008.1"/>
</dbReference>
<evidence type="ECO:0000256" key="3">
    <source>
        <dbReference type="ARBA" id="ARBA00022729"/>
    </source>
</evidence>